<keyword evidence="1" id="KW-0812">Transmembrane</keyword>
<dbReference type="PANTHER" id="PTHR18640:SF5">
    <property type="entry name" value="SODIUM_BILE ACID COTRANSPORTER 7"/>
    <property type="match status" value="1"/>
</dbReference>
<dbReference type="AlphaFoldDB" id="A0A6N8SN03"/>
<keyword evidence="3" id="KW-1185">Reference proteome</keyword>
<protein>
    <submittedName>
        <fullName evidence="2">Bile acid:sodium symporter</fullName>
    </submittedName>
</protein>
<dbReference type="Proteomes" id="UP000435802">
    <property type="component" value="Unassembled WGS sequence"/>
</dbReference>
<feature type="transmembrane region" description="Helical" evidence="1">
    <location>
        <begin position="97"/>
        <end position="117"/>
    </location>
</feature>
<evidence type="ECO:0000313" key="2">
    <source>
        <dbReference type="EMBL" id="MXN48302.1"/>
    </source>
</evidence>
<dbReference type="RefSeq" id="WP_160861804.1">
    <property type="nucleotide sequence ID" value="NZ_WUMK01000010.1"/>
</dbReference>
<dbReference type="Pfam" id="PF13593">
    <property type="entry name" value="SBF_like"/>
    <property type="match status" value="1"/>
</dbReference>
<dbReference type="PIRSF" id="PIRSF026166">
    <property type="entry name" value="UCP026166"/>
    <property type="match status" value="1"/>
</dbReference>
<dbReference type="EMBL" id="WUMK01000010">
    <property type="protein sequence ID" value="MXN48302.1"/>
    <property type="molecule type" value="Genomic_DNA"/>
</dbReference>
<accession>A0A6N8SN03</accession>
<sequence length="329" mass="35413">MKRLLPDTFTWLLIGAVLLASLLPISGVAAEWFGVATNIAIALLFFLHGARLSTDVVVAGFLHWRLQLFILVTTFAVFPLLGLGLGLFSPWLIDQPLYLGLLFLCVLPSTVQSSIAFTSIAGGNVPAAICAASTSNILGIFLTPALVALLFSAGGHVGVSFDMVWKIMLQLFLPFIAGQLLQPFIGNWVRSKKTLLTPFDRGSILMVVYLAFSEAVTEGIWRRLAVEDLALLLVIDSLLLAVILVITSLGGKLFGFNREDRITAVFCGSKKSLASGVPMASVIFAGQSIGAIVLPLMLFHQIQLMVCAWLARVYADRQKTLEAKPAPAG</sequence>
<dbReference type="PANTHER" id="PTHR18640">
    <property type="entry name" value="SOLUTE CARRIER FAMILY 10 MEMBER 7"/>
    <property type="match status" value="1"/>
</dbReference>
<feature type="transmembrane region" description="Helical" evidence="1">
    <location>
        <begin position="69"/>
        <end position="91"/>
    </location>
</feature>
<comment type="caution">
    <text evidence="2">The sequence shown here is derived from an EMBL/GenBank/DDBJ whole genome shotgun (WGS) entry which is preliminary data.</text>
</comment>
<feature type="transmembrane region" description="Helical" evidence="1">
    <location>
        <begin position="40"/>
        <end position="62"/>
    </location>
</feature>
<dbReference type="GO" id="GO:0005886">
    <property type="term" value="C:plasma membrane"/>
    <property type="evidence" value="ECO:0007669"/>
    <property type="project" value="TreeGrafter"/>
</dbReference>
<name>A0A6N8SN03_9HYPH</name>
<proteinExistence type="predicted"/>
<evidence type="ECO:0000313" key="3">
    <source>
        <dbReference type="Proteomes" id="UP000435802"/>
    </source>
</evidence>
<feature type="transmembrane region" description="Helical" evidence="1">
    <location>
        <begin position="298"/>
        <end position="315"/>
    </location>
</feature>
<dbReference type="InterPro" id="IPR038770">
    <property type="entry name" value="Na+/solute_symporter_sf"/>
</dbReference>
<gene>
    <name evidence="2" type="ORF">GR138_24120</name>
</gene>
<organism evidence="2 3">
    <name type="scientific">Shinella kummerowiae</name>
    <dbReference type="NCBI Taxonomy" id="417745"/>
    <lineage>
        <taxon>Bacteria</taxon>
        <taxon>Pseudomonadati</taxon>
        <taxon>Pseudomonadota</taxon>
        <taxon>Alphaproteobacteria</taxon>
        <taxon>Hyphomicrobiales</taxon>
        <taxon>Rhizobiaceae</taxon>
        <taxon>Shinella</taxon>
    </lineage>
</organism>
<dbReference type="InterPro" id="IPR016833">
    <property type="entry name" value="Put_Na-Bile_cotransptr"/>
</dbReference>
<feature type="transmembrane region" description="Helical" evidence="1">
    <location>
        <begin position="129"/>
        <end position="151"/>
    </location>
</feature>
<dbReference type="OrthoDB" id="9792271at2"/>
<dbReference type="Gene3D" id="1.20.1530.20">
    <property type="match status" value="1"/>
</dbReference>
<keyword evidence="1" id="KW-1133">Transmembrane helix</keyword>
<keyword evidence="1" id="KW-0472">Membrane</keyword>
<feature type="transmembrane region" description="Helical" evidence="1">
    <location>
        <begin position="163"/>
        <end position="181"/>
    </location>
</feature>
<evidence type="ECO:0000256" key="1">
    <source>
        <dbReference type="SAM" id="Phobius"/>
    </source>
</evidence>
<reference evidence="2 3" key="1">
    <citation type="submission" date="2019-12" db="EMBL/GenBank/DDBJ databases">
        <title>Shinella kummerowiae sp. nov., a symbiotic bacterium isolated from root nodules of the herbal legume Kummerowia stipulacea.</title>
        <authorList>
            <person name="Gao J."/>
        </authorList>
    </citation>
    <scope>NUCLEOTIDE SEQUENCE [LARGE SCALE GENOMIC DNA]</scope>
    <source>
        <strain evidence="2 3">CCBAU 25048</strain>
    </source>
</reference>
<feature type="transmembrane region" description="Helical" evidence="1">
    <location>
        <begin position="230"/>
        <end position="251"/>
    </location>
</feature>